<evidence type="ECO:0000313" key="3">
    <source>
        <dbReference type="Proteomes" id="UP000283269"/>
    </source>
</evidence>
<name>A0A409WYE7_PSICY</name>
<gene>
    <name evidence="2" type="ORF">CVT25_007006</name>
</gene>
<dbReference type="InParanoid" id="A0A409WYE7"/>
<evidence type="ECO:0000256" key="1">
    <source>
        <dbReference type="SAM" id="MobiDB-lite"/>
    </source>
</evidence>
<feature type="region of interest" description="Disordered" evidence="1">
    <location>
        <begin position="88"/>
        <end position="117"/>
    </location>
</feature>
<sequence>MPKLPGGLRRSEGSFYKRFDEASEPSLHRELSFNFNPSEKDKNPVFDKFLKPIFQGKHPNQVYSTPCGQKTNGNINNPCPFTTSFSHLSSATSNLSNNKSLSGSAKVTDRSSGPVPKEDLVNGLSRWATVSSLNSEGSFFLEGNLHSEKARDHDINPTIDEEDEEMWQSESEDVSDSEEHEPDSQQISEDFDYDRPRRITPSSSFSYVGVKSEGWVPDTDGETTAVELEDREKTPTCSSYSLWAYEDVQNTSQYYYSLSAPVARPYKTRSGQIPPEKTKFRNPHKRRNLRRTQSANPY</sequence>
<feature type="compositionally biased region" description="Basic residues" evidence="1">
    <location>
        <begin position="280"/>
        <end position="290"/>
    </location>
</feature>
<feature type="region of interest" description="Disordered" evidence="1">
    <location>
        <begin position="150"/>
        <end position="204"/>
    </location>
</feature>
<dbReference type="AlphaFoldDB" id="A0A409WYE7"/>
<feature type="region of interest" description="Disordered" evidence="1">
    <location>
        <begin position="266"/>
        <end position="298"/>
    </location>
</feature>
<protein>
    <submittedName>
        <fullName evidence="2">Uncharacterized protein</fullName>
    </submittedName>
</protein>
<reference evidence="2 3" key="1">
    <citation type="journal article" date="2018" name="Evol. Lett.">
        <title>Horizontal gene cluster transfer increased hallucinogenic mushroom diversity.</title>
        <authorList>
            <person name="Reynolds H.T."/>
            <person name="Vijayakumar V."/>
            <person name="Gluck-Thaler E."/>
            <person name="Korotkin H.B."/>
            <person name="Matheny P.B."/>
            <person name="Slot J.C."/>
        </authorList>
    </citation>
    <scope>NUCLEOTIDE SEQUENCE [LARGE SCALE GENOMIC DNA]</scope>
    <source>
        <strain evidence="2 3">2631</strain>
    </source>
</reference>
<evidence type="ECO:0000313" key="2">
    <source>
        <dbReference type="EMBL" id="PPQ83517.1"/>
    </source>
</evidence>
<feature type="compositionally biased region" description="Acidic residues" evidence="1">
    <location>
        <begin position="159"/>
        <end position="181"/>
    </location>
</feature>
<comment type="caution">
    <text evidence="2">The sequence shown here is derived from an EMBL/GenBank/DDBJ whole genome shotgun (WGS) entry which is preliminary data.</text>
</comment>
<dbReference type="OrthoDB" id="10615467at2759"/>
<dbReference type="EMBL" id="NHYD01003013">
    <property type="protein sequence ID" value="PPQ83517.1"/>
    <property type="molecule type" value="Genomic_DNA"/>
</dbReference>
<proteinExistence type="predicted"/>
<feature type="compositionally biased region" description="Low complexity" evidence="1">
    <location>
        <begin position="88"/>
        <end position="104"/>
    </location>
</feature>
<organism evidence="2 3">
    <name type="scientific">Psilocybe cyanescens</name>
    <dbReference type="NCBI Taxonomy" id="93625"/>
    <lineage>
        <taxon>Eukaryota</taxon>
        <taxon>Fungi</taxon>
        <taxon>Dikarya</taxon>
        <taxon>Basidiomycota</taxon>
        <taxon>Agaricomycotina</taxon>
        <taxon>Agaricomycetes</taxon>
        <taxon>Agaricomycetidae</taxon>
        <taxon>Agaricales</taxon>
        <taxon>Agaricineae</taxon>
        <taxon>Strophariaceae</taxon>
        <taxon>Psilocybe</taxon>
    </lineage>
</organism>
<keyword evidence="3" id="KW-1185">Reference proteome</keyword>
<accession>A0A409WYE7</accession>
<dbReference type="Proteomes" id="UP000283269">
    <property type="component" value="Unassembled WGS sequence"/>
</dbReference>